<dbReference type="GO" id="GO:0046872">
    <property type="term" value="F:metal ion binding"/>
    <property type="evidence" value="ECO:0007669"/>
    <property type="project" value="InterPro"/>
</dbReference>
<dbReference type="PROSITE" id="PS50975">
    <property type="entry name" value="ATP_GRASP"/>
    <property type="match status" value="1"/>
</dbReference>
<dbReference type="EMBL" id="CP001013">
    <property type="protein sequence ID" value="ACB33984.1"/>
    <property type="molecule type" value="Genomic_DNA"/>
</dbReference>
<feature type="domain" description="ATP-grasp" evidence="6">
    <location>
        <begin position="112"/>
        <end position="322"/>
    </location>
</feature>
<dbReference type="PANTHER" id="PTHR43585:SF2">
    <property type="entry name" value="ATP-GRASP ENZYME FSQD"/>
    <property type="match status" value="1"/>
</dbReference>
<keyword evidence="1" id="KW-0436">Ligase</keyword>
<feature type="region of interest" description="Disordered" evidence="5">
    <location>
        <begin position="424"/>
        <end position="468"/>
    </location>
</feature>
<name>B1XY83_LEPCP</name>
<organism evidence="7 8">
    <name type="scientific">Leptothrix cholodnii (strain ATCC 51168 / LMG 8142 / SP-6)</name>
    <name type="common">Leptothrix discophora (strain SP-6)</name>
    <dbReference type="NCBI Taxonomy" id="395495"/>
    <lineage>
        <taxon>Bacteria</taxon>
        <taxon>Pseudomonadati</taxon>
        <taxon>Pseudomonadota</taxon>
        <taxon>Betaproteobacteria</taxon>
        <taxon>Burkholderiales</taxon>
        <taxon>Sphaerotilaceae</taxon>
        <taxon>Leptothrix</taxon>
    </lineage>
</organism>
<gene>
    <name evidence="7" type="ordered locus">Lcho_1717</name>
</gene>
<evidence type="ECO:0000256" key="3">
    <source>
        <dbReference type="ARBA" id="ARBA00022840"/>
    </source>
</evidence>
<evidence type="ECO:0000256" key="5">
    <source>
        <dbReference type="SAM" id="MobiDB-lite"/>
    </source>
</evidence>
<evidence type="ECO:0000256" key="2">
    <source>
        <dbReference type="ARBA" id="ARBA00022741"/>
    </source>
</evidence>
<evidence type="ECO:0000313" key="7">
    <source>
        <dbReference type="EMBL" id="ACB33984.1"/>
    </source>
</evidence>
<dbReference type="Gene3D" id="3.30.470.20">
    <property type="entry name" value="ATP-grasp fold, B domain"/>
    <property type="match status" value="1"/>
</dbReference>
<keyword evidence="2 4" id="KW-0547">Nucleotide-binding</keyword>
<protein>
    <recommendedName>
        <fullName evidence="6">ATP-grasp domain-containing protein</fullName>
    </recommendedName>
</protein>
<dbReference type="Proteomes" id="UP000001693">
    <property type="component" value="Chromosome"/>
</dbReference>
<dbReference type="STRING" id="395495.Lcho_1717"/>
<evidence type="ECO:0000256" key="4">
    <source>
        <dbReference type="PROSITE-ProRule" id="PRU00409"/>
    </source>
</evidence>
<dbReference type="GO" id="GO:0016874">
    <property type="term" value="F:ligase activity"/>
    <property type="evidence" value="ECO:0007669"/>
    <property type="project" value="UniProtKB-KW"/>
</dbReference>
<evidence type="ECO:0000259" key="6">
    <source>
        <dbReference type="PROSITE" id="PS50975"/>
    </source>
</evidence>
<feature type="compositionally biased region" description="Low complexity" evidence="5">
    <location>
        <begin position="432"/>
        <end position="448"/>
    </location>
</feature>
<accession>B1XY83</accession>
<keyword evidence="3 4" id="KW-0067">ATP-binding</keyword>
<dbReference type="HOGENOM" id="CLU_583674_0_0_4"/>
<dbReference type="PANTHER" id="PTHR43585">
    <property type="entry name" value="FUMIPYRROLE BIOSYNTHESIS PROTEIN C"/>
    <property type="match status" value="1"/>
</dbReference>
<evidence type="ECO:0000256" key="1">
    <source>
        <dbReference type="ARBA" id="ARBA00022598"/>
    </source>
</evidence>
<proteinExistence type="predicted"/>
<dbReference type="eggNOG" id="COG0189">
    <property type="taxonomic scope" value="Bacteria"/>
</dbReference>
<dbReference type="AlphaFoldDB" id="B1XY83"/>
<reference evidence="7 8" key="1">
    <citation type="submission" date="2008-03" db="EMBL/GenBank/DDBJ databases">
        <title>Complete sequence of Leptothrix cholodnii SP-6.</title>
        <authorList>
            <consortium name="US DOE Joint Genome Institute"/>
            <person name="Copeland A."/>
            <person name="Lucas S."/>
            <person name="Lapidus A."/>
            <person name="Glavina del Rio T."/>
            <person name="Dalin E."/>
            <person name="Tice H."/>
            <person name="Bruce D."/>
            <person name="Goodwin L."/>
            <person name="Pitluck S."/>
            <person name="Chertkov O."/>
            <person name="Brettin T."/>
            <person name="Detter J.C."/>
            <person name="Han C."/>
            <person name="Kuske C.R."/>
            <person name="Schmutz J."/>
            <person name="Larimer F."/>
            <person name="Land M."/>
            <person name="Hauser L."/>
            <person name="Kyrpides N."/>
            <person name="Lykidis A."/>
            <person name="Emerson D."/>
            <person name="Richardson P."/>
        </authorList>
    </citation>
    <scope>NUCLEOTIDE SEQUENCE [LARGE SCALE GENOMIC DNA]</scope>
    <source>
        <strain evidence="8">ATCC 51168 / LMG 8142 / SP-6</strain>
    </source>
</reference>
<dbReference type="InterPro" id="IPR011761">
    <property type="entry name" value="ATP-grasp"/>
</dbReference>
<keyword evidence="8" id="KW-1185">Reference proteome</keyword>
<dbReference type="KEGG" id="lch:Lcho_1717"/>
<dbReference type="GO" id="GO:0005524">
    <property type="term" value="F:ATP binding"/>
    <property type="evidence" value="ECO:0007669"/>
    <property type="project" value="UniProtKB-UniRule"/>
</dbReference>
<dbReference type="InterPro" id="IPR052032">
    <property type="entry name" value="ATP-dep_AA_Ligase"/>
</dbReference>
<dbReference type="RefSeq" id="WP_012346745.1">
    <property type="nucleotide sequence ID" value="NC_010524.1"/>
</dbReference>
<dbReference type="SUPFAM" id="SSF56059">
    <property type="entry name" value="Glutathione synthetase ATP-binding domain-like"/>
    <property type="match status" value="1"/>
</dbReference>
<sequence precursor="true">MSRRTRIGALFNYDWDALGLARLTGQHEFDEAGFDLFSFPSNARLLGFDLRRFADAQAARGRRRGWAGVVSQHEQFGALAAALVAEKLGLPGTAPTAVLAAQHKLHARRVLDQVCPEANLPFAALDCAYGADVPHDLSYPLYVKPVKAAFSVLAREVRNRDELQAHTRFGRRELWVIRRLVEPFDRVGRERLPEGGTAHRMMLEAPVQAPQFNLDGWVFQGRAHALGVVDAIMYPHTQAFMRWEHPSRLAAQVQARALEVAQKFLAAIGFTHGLFNMEFFFDPVTDRLTVIEFNPRLASQFADLYRRVRGIDPHAMAIALALGQDPAALPATRPSAGIAASLVYRAFTPDGVPRMPDARARAALLAAFPDALLFVMPKSGHSLARDFKWLGSHRYGIVHLEARDAAQLRRRTLRASEILGWPAPYADPPDRPSTAPAPVVATTSAAAAMPPQRAGHPILQAPITGDSP</sequence>
<evidence type="ECO:0000313" key="8">
    <source>
        <dbReference type="Proteomes" id="UP000001693"/>
    </source>
</evidence>